<dbReference type="RefSeq" id="WP_160772174.1">
    <property type="nucleotide sequence ID" value="NZ_WTYV01000004.1"/>
</dbReference>
<dbReference type="OrthoDB" id="8479517at2"/>
<sequence>MATEKDIEAPLTLELNGEDLTPELFVRGVRSFFAVLNQLTDQIDDTVGWRVQVKQGSNLIGVYPNGGANSASVGSIYSSIEAGLSSLERDAEEPENFPPRALEGVRDLAKISLGADADIGVRVWVEKRPHGLSAHSIANIDDILKSGFEEHGAVVGRIETISEHGNAKFIIFQPLDGNAVHCIVPPERLPDALKAFGHRAEVYGLVRYGKDDKPKRIKVEDITIFPPDDELPSAYDVVGLLRNSPR</sequence>
<dbReference type="EMBL" id="WTYV01000004">
    <property type="protein sequence ID" value="MXO72254.1"/>
    <property type="molecule type" value="Genomic_DNA"/>
</dbReference>
<organism evidence="1 2">
    <name type="scientific">Alteraurantiacibacter buctensis</name>
    <dbReference type="NCBI Taxonomy" id="1503981"/>
    <lineage>
        <taxon>Bacteria</taxon>
        <taxon>Pseudomonadati</taxon>
        <taxon>Pseudomonadota</taxon>
        <taxon>Alphaproteobacteria</taxon>
        <taxon>Sphingomonadales</taxon>
        <taxon>Erythrobacteraceae</taxon>
        <taxon>Alteraurantiacibacter</taxon>
    </lineage>
</organism>
<dbReference type="AlphaFoldDB" id="A0A844Z0M0"/>
<dbReference type="Proteomes" id="UP000466966">
    <property type="component" value="Unassembled WGS sequence"/>
</dbReference>
<evidence type="ECO:0000313" key="2">
    <source>
        <dbReference type="Proteomes" id="UP000466966"/>
    </source>
</evidence>
<reference evidence="1 2" key="1">
    <citation type="submission" date="2019-12" db="EMBL/GenBank/DDBJ databases">
        <title>Genomic-based taxomic classification of the family Erythrobacteraceae.</title>
        <authorList>
            <person name="Xu L."/>
        </authorList>
    </citation>
    <scope>NUCLEOTIDE SEQUENCE [LARGE SCALE GENOMIC DNA]</scope>
    <source>
        <strain evidence="1 2">M0322</strain>
    </source>
</reference>
<gene>
    <name evidence="1" type="ORF">GRI99_11515</name>
</gene>
<name>A0A844Z0M0_9SPHN</name>
<accession>A0A844Z0M0</accession>
<comment type="caution">
    <text evidence="1">The sequence shown here is derived from an EMBL/GenBank/DDBJ whole genome shotgun (WGS) entry which is preliminary data.</text>
</comment>
<evidence type="ECO:0000313" key="1">
    <source>
        <dbReference type="EMBL" id="MXO72254.1"/>
    </source>
</evidence>
<proteinExistence type="predicted"/>
<protein>
    <submittedName>
        <fullName evidence="1">Uncharacterized protein</fullName>
    </submittedName>
</protein>
<keyword evidence="2" id="KW-1185">Reference proteome</keyword>